<dbReference type="RefSeq" id="WP_066162804.1">
    <property type="nucleotide sequence ID" value="NZ_JAUQUD010000007.1"/>
</dbReference>
<evidence type="ECO:0000259" key="1">
    <source>
        <dbReference type="Pfam" id="PF04296"/>
    </source>
</evidence>
<sequence>MANLKKILRTCIFCRSKIEQKELLRFVYQNGSLLYYNKFGRSFYLCEPCTIKLKDDLSIKDSKRLEKVLQKECKDKENHVKQLKEILLDVR</sequence>
<evidence type="ECO:0000313" key="3">
    <source>
        <dbReference type="Proteomes" id="UP000245014"/>
    </source>
</evidence>
<dbReference type="AlphaFoldDB" id="A0A2U2C2X6"/>
<dbReference type="SUPFAM" id="SSF64376">
    <property type="entry name" value="YlxR-like"/>
    <property type="match status" value="1"/>
</dbReference>
<proteinExistence type="predicted"/>
<dbReference type="Gene3D" id="3.30.1230.10">
    <property type="entry name" value="YlxR-like"/>
    <property type="match status" value="1"/>
</dbReference>
<evidence type="ECO:0000313" key="2">
    <source>
        <dbReference type="EMBL" id="PWE23392.1"/>
    </source>
</evidence>
<organism evidence="2 3">
    <name type="scientific">Aliarcobacter skirrowii</name>
    <dbReference type="NCBI Taxonomy" id="28200"/>
    <lineage>
        <taxon>Bacteria</taxon>
        <taxon>Pseudomonadati</taxon>
        <taxon>Campylobacterota</taxon>
        <taxon>Epsilonproteobacteria</taxon>
        <taxon>Campylobacterales</taxon>
        <taxon>Arcobacteraceae</taxon>
        <taxon>Aliarcobacter</taxon>
    </lineage>
</organism>
<dbReference type="KEGG" id="ask:EI285_01295"/>
<reference evidence="2 3" key="1">
    <citation type="submission" date="2018-05" db="EMBL/GenBank/DDBJ databases">
        <title>Antimicrobial susceptibility testing and genomic analysis of Arcobacter skirrowii strains and one Arcobacter butzleri isolated from German poultry farms.</title>
        <authorList>
            <person name="Haenel I."/>
            <person name="Hotzel H."/>
            <person name="Tomaso H."/>
            <person name="Busch A."/>
        </authorList>
    </citation>
    <scope>NUCLEOTIDE SEQUENCE [LARGE SCALE GENOMIC DNA]</scope>
    <source>
        <strain evidence="3">v</strain>
    </source>
</reference>
<comment type="caution">
    <text evidence="2">The sequence shown here is derived from an EMBL/GenBank/DDBJ whole genome shotgun (WGS) entry which is preliminary data.</text>
</comment>
<dbReference type="InterPro" id="IPR035931">
    <property type="entry name" value="YlxR-like_sf"/>
</dbReference>
<protein>
    <submittedName>
        <fullName evidence="2">DUF448 domain-containing protein</fullName>
    </submittedName>
</protein>
<accession>A0A2U2C2X6</accession>
<dbReference type="InterPro" id="IPR007393">
    <property type="entry name" value="YlxR_dom"/>
</dbReference>
<feature type="domain" description="YlxR" evidence="1">
    <location>
        <begin position="9"/>
        <end position="81"/>
    </location>
</feature>
<gene>
    <name evidence="2" type="ORF">DF188_01560</name>
</gene>
<dbReference type="EMBL" id="QEYI01000001">
    <property type="protein sequence ID" value="PWE23392.1"/>
    <property type="molecule type" value="Genomic_DNA"/>
</dbReference>
<name>A0A2U2C2X6_9BACT</name>
<dbReference type="Proteomes" id="UP000245014">
    <property type="component" value="Unassembled WGS sequence"/>
</dbReference>
<dbReference type="Pfam" id="PF04296">
    <property type="entry name" value="YlxR"/>
    <property type="match status" value="1"/>
</dbReference>